<dbReference type="InterPro" id="IPR013517">
    <property type="entry name" value="FG-GAP"/>
</dbReference>
<evidence type="ECO:0000313" key="5">
    <source>
        <dbReference type="EMBL" id="MBE9029631.1"/>
    </source>
</evidence>
<organism evidence="5 6">
    <name type="scientific">Romeriopsis navalis LEGE 11480</name>
    <dbReference type="NCBI Taxonomy" id="2777977"/>
    <lineage>
        <taxon>Bacteria</taxon>
        <taxon>Bacillati</taxon>
        <taxon>Cyanobacteriota</taxon>
        <taxon>Cyanophyceae</taxon>
        <taxon>Leptolyngbyales</taxon>
        <taxon>Leptolyngbyaceae</taxon>
        <taxon>Romeriopsis</taxon>
        <taxon>Romeriopsis navalis</taxon>
    </lineage>
</organism>
<dbReference type="InterPro" id="IPR011043">
    <property type="entry name" value="Gal_Oxase/kelch_b-propeller"/>
</dbReference>
<dbReference type="PANTHER" id="PTHR36220">
    <property type="entry name" value="UNNAMED PRODUCT"/>
    <property type="match status" value="1"/>
</dbReference>
<sequence length="931" mass="95686">MFKSFDAAAVVFDLSLQASIAPVLGATSVLFVDAGVSQRQLLTQGAAVGTAVYWLDAAQDAVGQITTVLAGYRDLDAVQLVSHGASGGVQLGQTWLDVDNVVGYASQLQTWGEALKATGDLLLYGCRVAANPAGRQLLDQLAQLTGGDVAAADDLTGATALGGDWDLEITTGAIAASSLLVGDRLQDYDHVLQFAQIGVDLDGEAPNDLSGNAVALSADGRTLAIGAYFNDGGGNDSGSVRVYQNVAGTWTSVGLDIDGERSGDLAGYSVALSDDGATVAIGAISNDDNGSDSGSVRVYQNLAGTWTQLGGDIDGATIDEQSGYAVSLAADGRTVAVGAYFNDGNGTDSGAVRIYRYGNNAWTQIGADILGEAAGDQFGNAVSIAADGNTVAITARFNDANGSDSGAVYIYQNVADSWQLVGEKIPGEVAGDTSGNAVALSAAGNVVAIGSAFNDGGGNDGGSVRVYQNLAGTWTQVGADIDAGEAGDLLGWSVALSDDGRVVAIGARGNDANGNDSGAVVVYRNFFGTWQLVDQPIKGEAAEDQSGWSVALSGDGQTVAVGAYLNDGNGSLSGSTRAYDVPSSPAKAEVLWRNTRLGISTLWYVDNATELVAAQNLIYGAGIGDGRVGTAVNWDASWRLAGVADFNGDGVADYLYDNGVNVLITTLGQVAGQTVTLEAAVAPLINGVAQVIPTGWNLVGTADMNGDGIGDLVFRSQAMDVTAVWQMGNTNQVTQAVFVTEPGGAIARTNGGQASPWTIVGLGDFDGDSDVDILYRWEAANLTALWTMNGLQQVSAAFVNLTVGSGFELGGVGDFNGDGVQDLVWRDRLTDQTQLWTFDGNGVATAVVLPGTGSADWQIQAIADMNGDGTDDLIWQNQPADLSAVWIMRNGQRSTGSNLIRNFLPNGNQLAINTGDVSWRLEGATDAPSVT</sequence>
<dbReference type="SUPFAM" id="SSF69318">
    <property type="entry name" value="Integrin alpha N-terminal domain"/>
    <property type="match status" value="1"/>
</dbReference>
<dbReference type="Pfam" id="PF14312">
    <property type="entry name" value="FG-GAP_2"/>
    <property type="match status" value="5"/>
</dbReference>
<dbReference type="AlphaFoldDB" id="A0A928VJA4"/>
<dbReference type="Gene3D" id="2.130.10.130">
    <property type="entry name" value="Integrin alpha, N-terminal"/>
    <property type="match status" value="3"/>
</dbReference>
<dbReference type="Proteomes" id="UP000625316">
    <property type="component" value="Unassembled WGS sequence"/>
</dbReference>
<evidence type="ECO:0000313" key="6">
    <source>
        <dbReference type="Proteomes" id="UP000625316"/>
    </source>
</evidence>
<gene>
    <name evidence="5" type="ORF">IQ266_07800</name>
</gene>
<evidence type="ECO:0000256" key="3">
    <source>
        <dbReference type="ARBA" id="ARBA00023180"/>
    </source>
</evidence>
<comment type="caution">
    <text evidence="5">The sequence shown here is derived from an EMBL/GenBank/DDBJ whole genome shotgun (WGS) entry which is preliminary data.</text>
</comment>
<dbReference type="EMBL" id="JADEXQ010000019">
    <property type="protein sequence ID" value="MBE9029631.1"/>
    <property type="molecule type" value="Genomic_DNA"/>
</dbReference>
<reference evidence="5" key="1">
    <citation type="submission" date="2020-10" db="EMBL/GenBank/DDBJ databases">
        <authorList>
            <person name="Castelo-Branco R."/>
            <person name="Eusebio N."/>
            <person name="Adriana R."/>
            <person name="Vieira A."/>
            <person name="Brugerolle De Fraissinette N."/>
            <person name="Rezende De Castro R."/>
            <person name="Schneider M.P."/>
            <person name="Vasconcelos V."/>
            <person name="Leao P.N."/>
        </authorList>
    </citation>
    <scope>NUCLEOTIDE SEQUENCE</scope>
    <source>
        <strain evidence="5">LEGE 11480</strain>
    </source>
</reference>
<proteinExistence type="predicted"/>
<dbReference type="PANTHER" id="PTHR36220:SF1">
    <property type="entry name" value="GAMMA TUBULIN COMPLEX COMPONENT C-TERMINAL DOMAIN-CONTAINING PROTEIN"/>
    <property type="match status" value="1"/>
</dbReference>
<keyword evidence="3" id="KW-0325">Glycoprotein</keyword>
<name>A0A928VJA4_9CYAN</name>
<dbReference type="InterPro" id="IPR025592">
    <property type="entry name" value="DUF4347"/>
</dbReference>
<dbReference type="Pfam" id="PF14252">
    <property type="entry name" value="DUF4347"/>
    <property type="match status" value="1"/>
</dbReference>
<keyword evidence="2" id="KW-0677">Repeat</keyword>
<keyword evidence="6" id="KW-1185">Reference proteome</keyword>
<feature type="domain" description="DUF4347" evidence="4">
    <location>
        <begin position="29"/>
        <end position="192"/>
    </location>
</feature>
<dbReference type="InterPro" id="IPR028994">
    <property type="entry name" value="Integrin_alpha_N"/>
</dbReference>
<dbReference type="SUPFAM" id="SSF50965">
    <property type="entry name" value="Galactose oxidase, central domain"/>
    <property type="match status" value="2"/>
</dbReference>
<dbReference type="Pfam" id="PF13517">
    <property type="entry name" value="FG-GAP_3"/>
    <property type="match status" value="1"/>
</dbReference>
<evidence type="ECO:0000256" key="2">
    <source>
        <dbReference type="ARBA" id="ARBA00022737"/>
    </source>
</evidence>
<dbReference type="SMART" id="SM00191">
    <property type="entry name" value="Int_alpha"/>
    <property type="match status" value="4"/>
</dbReference>
<keyword evidence="1" id="KW-0732">Signal</keyword>
<accession>A0A928VJA4</accession>
<dbReference type="InterPro" id="IPR013519">
    <property type="entry name" value="Int_alpha_beta-p"/>
</dbReference>
<protein>
    <submittedName>
        <fullName evidence="5">DUF4347 domain-containing protein</fullName>
    </submittedName>
</protein>
<evidence type="ECO:0000259" key="4">
    <source>
        <dbReference type="Pfam" id="PF14252"/>
    </source>
</evidence>
<dbReference type="RefSeq" id="WP_264324449.1">
    <property type="nucleotide sequence ID" value="NZ_JADEXQ010000019.1"/>
</dbReference>
<evidence type="ECO:0000256" key="1">
    <source>
        <dbReference type="ARBA" id="ARBA00022729"/>
    </source>
</evidence>